<dbReference type="PANTHER" id="PTHR22911">
    <property type="entry name" value="ACYL-MALONYL CONDENSING ENZYME-RELATED"/>
    <property type="match status" value="1"/>
</dbReference>
<feature type="transmembrane region" description="Helical" evidence="1">
    <location>
        <begin position="121"/>
        <end position="140"/>
    </location>
</feature>
<feature type="transmembrane region" description="Helical" evidence="1">
    <location>
        <begin position="152"/>
        <end position="169"/>
    </location>
</feature>
<evidence type="ECO:0000256" key="1">
    <source>
        <dbReference type="SAM" id="Phobius"/>
    </source>
</evidence>
<keyword evidence="1" id="KW-0812">Transmembrane</keyword>
<keyword evidence="4" id="KW-1185">Reference proteome</keyword>
<dbReference type="Proteomes" id="UP000236584">
    <property type="component" value="Plasmid unnamed1"/>
</dbReference>
<accession>A0A2I8VQM6</accession>
<reference evidence="3 4" key="1">
    <citation type="submission" date="2018-01" db="EMBL/GenBank/DDBJ databases">
        <title>Complete genome sequence of Salinigranum rubrum GX10T, an extremely halophilic archaeon isolated from a marine solar saltern.</title>
        <authorList>
            <person name="Han S."/>
        </authorList>
    </citation>
    <scope>NUCLEOTIDE SEQUENCE [LARGE SCALE GENOMIC DNA]</scope>
    <source>
        <strain evidence="3 4">GX10</strain>
        <plasmid evidence="4">Plasmid unnamed1</plasmid>
    </source>
</reference>
<feature type="transmembrane region" description="Helical" evidence="1">
    <location>
        <begin position="63"/>
        <end position="83"/>
    </location>
</feature>
<dbReference type="PANTHER" id="PTHR22911:SF137">
    <property type="entry name" value="SOLUTE CARRIER FAMILY 35 MEMBER G2-RELATED"/>
    <property type="match status" value="1"/>
</dbReference>
<dbReference type="GO" id="GO:0016020">
    <property type="term" value="C:membrane"/>
    <property type="evidence" value="ECO:0007669"/>
    <property type="project" value="InterPro"/>
</dbReference>
<dbReference type="SUPFAM" id="SSF103481">
    <property type="entry name" value="Multidrug resistance efflux transporter EmrE"/>
    <property type="match status" value="2"/>
</dbReference>
<keyword evidence="1" id="KW-0472">Membrane</keyword>
<feature type="transmembrane region" description="Helical" evidence="1">
    <location>
        <begin position="6"/>
        <end position="25"/>
    </location>
</feature>
<keyword evidence="1" id="KW-1133">Transmembrane helix</keyword>
<feature type="domain" description="EamA" evidence="2">
    <location>
        <begin position="9"/>
        <end position="137"/>
    </location>
</feature>
<feature type="transmembrane region" description="Helical" evidence="1">
    <location>
        <begin position="37"/>
        <end position="57"/>
    </location>
</feature>
<evidence type="ECO:0000313" key="3">
    <source>
        <dbReference type="EMBL" id="AUV84205.1"/>
    </source>
</evidence>
<feature type="transmembrane region" description="Helical" evidence="1">
    <location>
        <begin position="213"/>
        <end position="234"/>
    </location>
</feature>
<proteinExistence type="predicted"/>
<dbReference type="KEGG" id="srub:C2R22_21810"/>
<evidence type="ECO:0000313" key="4">
    <source>
        <dbReference type="Proteomes" id="UP000236584"/>
    </source>
</evidence>
<feature type="domain" description="EamA" evidence="2">
    <location>
        <begin position="157"/>
        <end position="287"/>
    </location>
</feature>
<feature type="transmembrane region" description="Helical" evidence="1">
    <location>
        <begin position="95"/>
        <end position="115"/>
    </location>
</feature>
<feature type="transmembrane region" description="Helical" evidence="1">
    <location>
        <begin position="272"/>
        <end position="289"/>
    </location>
</feature>
<feature type="transmembrane region" description="Helical" evidence="1">
    <location>
        <begin position="240"/>
        <end position="260"/>
    </location>
</feature>
<dbReference type="OrthoDB" id="282690at2157"/>
<feature type="transmembrane region" description="Helical" evidence="1">
    <location>
        <begin position="181"/>
        <end position="201"/>
    </location>
</feature>
<dbReference type="Pfam" id="PF00892">
    <property type="entry name" value="EamA"/>
    <property type="match status" value="2"/>
</dbReference>
<dbReference type="InterPro" id="IPR000620">
    <property type="entry name" value="EamA_dom"/>
</dbReference>
<dbReference type="InterPro" id="IPR037185">
    <property type="entry name" value="EmrE-like"/>
</dbReference>
<evidence type="ECO:0000259" key="2">
    <source>
        <dbReference type="Pfam" id="PF00892"/>
    </source>
</evidence>
<sequence>MSEVIVPMALALGTAITFALSAVLVRVGVEKSTPLSALFVTLSVNLVVLWTLSWVRYEVSFDVWNWRHFVIAGLFAPVLGRLCNYTGIQRLGVNLSVPISNANPMVAVVLAFVFLGEALSPFGLVGAAGAIAGGMLLGTVRGGERYTVNRRDFVFPVLAAMLFGGAQVLRKVGLDLVAAPAVGAAVNTTTSWALVVIYLTLTGNYRQLELRNGVGLFVLSGLASSTGIVFLYMALQGAPVVLVAPILNASPLFALVLSAVFTRELEMFTPRVTVGTVLVVAGITALVLAS</sequence>
<dbReference type="AlphaFoldDB" id="A0A2I8VQM6"/>
<name>A0A2I8VQM6_9EURY</name>
<gene>
    <name evidence="3" type="ORF">C2R22_21810</name>
</gene>
<keyword evidence="3" id="KW-0614">Plasmid</keyword>
<organism evidence="3 4">
    <name type="scientific">Salinigranum rubrum</name>
    <dbReference type="NCBI Taxonomy" id="755307"/>
    <lineage>
        <taxon>Archaea</taxon>
        <taxon>Methanobacteriati</taxon>
        <taxon>Methanobacteriota</taxon>
        <taxon>Stenosarchaea group</taxon>
        <taxon>Halobacteria</taxon>
        <taxon>Halobacteriales</taxon>
        <taxon>Haloferacaceae</taxon>
        <taxon>Salinigranum</taxon>
    </lineage>
</organism>
<protein>
    <recommendedName>
        <fullName evidence="2">EamA domain-containing protein</fullName>
    </recommendedName>
</protein>
<geneLocation type="plasmid" evidence="3">
    <name>unnamed1</name>
</geneLocation>
<dbReference type="EMBL" id="CP026310">
    <property type="protein sequence ID" value="AUV84205.1"/>
    <property type="molecule type" value="Genomic_DNA"/>
</dbReference>